<proteinExistence type="predicted"/>
<comment type="caution">
    <text evidence="2">The sequence shown here is derived from an EMBL/GenBank/DDBJ whole genome shotgun (WGS) entry which is preliminary data.</text>
</comment>
<keyword evidence="3" id="KW-1185">Reference proteome</keyword>
<feature type="compositionally biased region" description="Acidic residues" evidence="1">
    <location>
        <begin position="299"/>
        <end position="318"/>
    </location>
</feature>
<protein>
    <recommendedName>
        <fullName evidence="4">G-patch domain-containing protein</fullName>
    </recommendedName>
</protein>
<reference evidence="2" key="1">
    <citation type="journal article" date="2022" name="G3 (Bethesda)">
        <title>High quality genome of the basidiomycete yeast Dioszegia hungarica PDD-24b-2 isolated from cloud water.</title>
        <authorList>
            <person name="Jarrige D."/>
            <person name="Haridas S."/>
            <person name="Bleykasten-Grosshans C."/>
            <person name="Joly M."/>
            <person name="Nadalig T."/>
            <person name="Sancelme M."/>
            <person name="Vuilleumier S."/>
            <person name="Grigoriev I.V."/>
            <person name="Amato P."/>
            <person name="Bringel F."/>
        </authorList>
    </citation>
    <scope>NUCLEOTIDE SEQUENCE</scope>
    <source>
        <strain evidence="2">PDD-24b-2</strain>
    </source>
</reference>
<feature type="compositionally biased region" description="Basic and acidic residues" evidence="1">
    <location>
        <begin position="285"/>
        <end position="294"/>
    </location>
</feature>
<accession>A0AA38LSY9</accession>
<feature type="region of interest" description="Disordered" evidence="1">
    <location>
        <begin position="142"/>
        <end position="172"/>
    </location>
</feature>
<dbReference type="Proteomes" id="UP001164286">
    <property type="component" value="Unassembled WGS sequence"/>
</dbReference>
<feature type="region of interest" description="Disordered" evidence="1">
    <location>
        <begin position="23"/>
        <end position="44"/>
    </location>
</feature>
<feature type="compositionally biased region" description="Pro residues" evidence="1">
    <location>
        <begin position="24"/>
        <end position="36"/>
    </location>
</feature>
<evidence type="ECO:0000256" key="1">
    <source>
        <dbReference type="SAM" id="MobiDB-lite"/>
    </source>
</evidence>
<dbReference type="RefSeq" id="XP_052943825.1">
    <property type="nucleotide sequence ID" value="XM_053090243.1"/>
</dbReference>
<evidence type="ECO:0008006" key="4">
    <source>
        <dbReference type="Google" id="ProtNLM"/>
    </source>
</evidence>
<gene>
    <name evidence="2" type="ORF">MKK02DRAFT_38720</name>
</gene>
<dbReference type="AlphaFoldDB" id="A0AA38LSY9"/>
<name>A0AA38LSY9_9TREE</name>
<evidence type="ECO:0000313" key="3">
    <source>
        <dbReference type="Proteomes" id="UP001164286"/>
    </source>
</evidence>
<dbReference type="PANTHER" id="PTHR20923">
    <property type="entry name" value="BAT4 PROTEIN-RELATED"/>
    <property type="match status" value="1"/>
</dbReference>
<organism evidence="2 3">
    <name type="scientific">Dioszegia hungarica</name>
    <dbReference type="NCBI Taxonomy" id="4972"/>
    <lineage>
        <taxon>Eukaryota</taxon>
        <taxon>Fungi</taxon>
        <taxon>Dikarya</taxon>
        <taxon>Basidiomycota</taxon>
        <taxon>Agaricomycotina</taxon>
        <taxon>Tremellomycetes</taxon>
        <taxon>Tremellales</taxon>
        <taxon>Bulleribasidiaceae</taxon>
        <taxon>Dioszegia</taxon>
    </lineage>
</organism>
<feature type="compositionally biased region" description="Basic and acidic residues" evidence="1">
    <location>
        <begin position="336"/>
        <end position="350"/>
    </location>
</feature>
<dbReference type="InterPro" id="IPR039146">
    <property type="entry name" value="GPANK1"/>
</dbReference>
<evidence type="ECO:0000313" key="2">
    <source>
        <dbReference type="EMBL" id="KAI9634048.1"/>
    </source>
</evidence>
<sequence length="429" mass="46292">MTAPSRVYRAGLGLPPAVTITSAPYPPLANPLPAPSSPDQSEVAPDFLSGANAIIAQPRNRYPQGYPSYAHWKEWHINPAHHGPEGSTGPPVFVPSQLKYDELGRSILHGFDAEVDTGAEDREGREDGEKVAEWYDSLAGRSRGVSVSEEGGNAEAGPSKPRARSPGPVIDLTGDDEDEDIVLPSQPAMGAAQAPIRVHRNEWFIRRALASSASAAPTPPRPAVTSSISSLLNIPTRVNRATEPVYALGPDHIGHQILRERLGWGGGGLGRPEGWEPPAPPARVVEERQAEGSRADAIVIEDSDDSAPSGEDEDEEDLPPTVFGPGRTAPIATTLKLDRLGLGHRLSADRPKRKSGGKAMLKEGEGRKKVTHSHEEILEAQRRARYSRSGAVKQAGGAEELGKKGKIRWKERDKKDRDERRRMIAALND</sequence>
<feature type="compositionally biased region" description="Basic and acidic residues" evidence="1">
    <location>
        <begin position="400"/>
        <end position="422"/>
    </location>
</feature>
<feature type="compositionally biased region" description="Basic and acidic residues" evidence="1">
    <location>
        <begin position="360"/>
        <end position="382"/>
    </location>
</feature>
<dbReference type="PANTHER" id="PTHR20923:SF1">
    <property type="entry name" value="G PATCH DOMAIN AND ANKYRIN REPEAT-CONTAINING PROTEIN 1"/>
    <property type="match status" value="1"/>
</dbReference>
<feature type="region of interest" description="Disordered" evidence="1">
    <location>
        <begin position="285"/>
        <end position="429"/>
    </location>
</feature>
<dbReference type="GeneID" id="77729448"/>
<dbReference type="EMBL" id="JAKWFO010000008">
    <property type="protein sequence ID" value="KAI9634048.1"/>
    <property type="molecule type" value="Genomic_DNA"/>
</dbReference>